<dbReference type="PANTHER" id="PTHR23413">
    <property type="entry name" value="60S RIBOSOMAL PROTEIN L32 AND DNA-DIRECTED RNA POLYMERASE II, SUBUNIT N"/>
    <property type="match status" value="1"/>
</dbReference>
<keyword evidence="3" id="KW-0687">Ribonucleoprotein</keyword>
<sequence length="119" mass="13618">MPLESEMPTTVGRHYPEVVMPSPTQHHGHMATLRPLMKPEIIKKKTKKFTWYQSDQYIKKVPGPHIKEPDVLLTCNKSHCAEITHNVSSKTRKTIVERAAQLAIRVTSPNARLHSEENE</sequence>
<keyword evidence="2 4" id="KW-0689">Ribosomal protein</keyword>
<dbReference type="GO" id="GO:0003735">
    <property type="term" value="F:structural constituent of ribosome"/>
    <property type="evidence" value="ECO:0007669"/>
    <property type="project" value="InterPro"/>
</dbReference>
<dbReference type="InterPro" id="IPR001515">
    <property type="entry name" value="Ribosomal_eL32"/>
</dbReference>
<comment type="similarity">
    <text evidence="1">Belongs to the eukaryotic ribosomal protein eL32 family.</text>
</comment>
<evidence type="ECO:0000256" key="1">
    <source>
        <dbReference type="ARBA" id="ARBA00008431"/>
    </source>
</evidence>
<dbReference type="GO" id="GO:0022625">
    <property type="term" value="C:cytosolic large ribosomal subunit"/>
    <property type="evidence" value="ECO:0007669"/>
    <property type="project" value="TreeGrafter"/>
</dbReference>
<dbReference type="PANTHER" id="PTHR23413:SF6">
    <property type="entry name" value="LARGE RIBOSOMAL SUBUNIT PROTEIN EL32"/>
    <property type="match status" value="1"/>
</dbReference>
<dbReference type="Proteomes" id="UP000052978">
    <property type="component" value="Unassembled WGS sequence"/>
</dbReference>
<evidence type="ECO:0000256" key="3">
    <source>
        <dbReference type="ARBA" id="ARBA00023274"/>
    </source>
</evidence>
<protein>
    <submittedName>
        <fullName evidence="4">60S ribosomal protein L32</fullName>
    </submittedName>
</protein>
<dbReference type="GO" id="GO:0006412">
    <property type="term" value="P:translation"/>
    <property type="evidence" value="ECO:0007669"/>
    <property type="project" value="InterPro"/>
</dbReference>
<reference evidence="4 5" key="1">
    <citation type="journal article" date="2013" name="Nat. Commun.">
        <title>Genome analysis reveals insights into physiology and longevity of the Brandt's bat Myotis brandtii.</title>
        <authorList>
            <person name="Seim I."/>
            <person name="Fang X."/>
            <person name="Xiong Z."/>
            <person name="Lobanov A.V."/>
            <person name="Huang Z."/>
            <person name="Ma S."/>
            <person name="Feng Y."/>
            <person name="Turanov A.A."/>
            <person name="Zhu Y."/>
            <person name="Lenz T.L."/>
            <person name="Gerashchenko M.V."/>
            <person name="Fan D."/>
            <person name="Hee Yim S."/>
            <person name="Yao X."/>
            <person name="Jordan D."/>
            <person name="Xiong Y."/>
            <person name="Ma Y."/>
            <person name="Lyapunov A.N."/>
            <person name="Chen G."/>
            <person name="Kulakova O.I."/>
            <person name="Sun Y."/>
            <person name="Lee S.G."/>
            <person name="Bronson R.T."/>
            <person name="Moskalev A.A."/>
            <person name="Sunyaev S.R."/>
            <person name="Zhang G."/>
            <person name="Krogh A."/>
            <person name="Wang J."/>
            <person name="Gladyshev V.N."/>
        </authorList>
    </citation>
    <scope>NUCLEOTIDE SEQUENCE [LARGE SCALE GENOMIC DNA]</scope>
</reference>
<dbReference type="InterPro" id="IPR036351">
    <property type="entry name" value="Ribosomal_eL32_sf"/>
</dbReference>
<name>S7NDC0_MYOBR</name>
<accession>S7NDC0</accession>
<dbReference type="AlphaFoldDB" id="S7NDC0"/>
<evidence type="ECO:0000256" key="2">
    <source>
        <dbReference type="ARBA" id="ARBA00022980"/>
    </source>
</evidence>
<keyword evidence="5" id="KW-1185">Reference proteome</keyword>
<proteinExistence type="inferred from homology"/>
<dbReference type="SMART" id="SM01393">
    <property type="entry name" value="Ribosomal_L32e"/>
    <property type="match status" value="1"/>
</dbReference>
<organism evidence="4 5">
    <name type="scientific">Myotis brandtii</name>
    <name type="common">Brandt's bat</name>
    <dbReference type="NCBI Taxonomy" id="109478"/>
    <lineage>
        <taxon>Eukaryota</taxon>
        <taxon>Metazoa</taxon>
        <taxon>Chordata</taxon>
        <taxon>Craniata</taxon>
        <taxon>Vertebrata</taxon>
        <taxon>Euteleostomi</taxon>
        <taxon>Mammalia</taxon>
        <taxon>Eutheria</taxon>
        <taxon>Laurasiatheria</taxon>
        <taxon>Chiroptera</taxon>
        <taxon>Yangochiroptera</taxon>
        <taxon>Vespertilionidae</taxon>
        <taxon>Myotis</taxon>
    </lineage>
</organism>
<evidence type="ECO:0000313" key="5">
    <source>
        <dbReference type="Proteomes" id="UP000052978"/>
    </source>
</evidence>
<dbReference type="Pfam" id="PF01655">
    <property type="entry name" value="Ribosomal_L32e"/>
    <property type="match status" value="1"/>
</dbReference>
<dbReference type="EMBL" id="KE163933">
    <property type="protein sequence ID" value="EPQ14405.1"/>
    <property type="molecule type" value="Genomic_DNA"/>
</dbReference>
<evidence type="ECO:0000313" key="4">
    <source>
        <dbReference type="EMBL" id="EPQ14405.1"/>
    </source>
</evidence>
<dbReference type="SUPFAM" id="SSF52042">
    <property type="entry name" value="Ribosomal protein L32e"/>
    <property type="match status" value="1"/>
</dbReference>
<gene>
    <name evidence="4" type="ORF">D623_10028681</name>
</gene>